<dbReference type="EMBL" id="CP096660">
    <property type="protein sequence ID" value="UPV76490.1"/>
    <property type="molecule type" value="Genomic_DNA"/>
</dbReference>
<geneLocation type="plasmid" evidence="1 2">
    <name>unnamed1</name>
</geneLocation>
<keyword evidence="2" id="KW-1185">Reference proteome</keyword>
<sequence>MTLPTTDDAQLRTSDTEQEMWDLAEGGNPAEARRAYPSGWLWLTGEESVRSLLAALLDADTEARYGVDDLASRSDLAETEVEEAIDALISLGVLVADEGAYRVNDCAIVYHAAAELSAAVEATGAPDDESGFEYLARLESVRLMLDALLEVDPDRSLAQEDIHRLSGVSRKRVWHHVEKLVDLAVVEESGDEYVVGAASPVVRWVQSLDAAVVGATLAPSHP</sequence>
<dbReference type="RefSeq" id="WP_248652523.1">
    <property type="nucleotide sequence ID" value="NZ_CP096660.1"/>
</dbReference>
<dbReference type="GeneID" id="72187197"/>
<evidence type="ECO:0000313" key="1">
    <source>
        <dbReference type="EMBL" id="UPV76490.1"/>
    </source>
</evidence>
<gene>
    <name evidence="1" type="ORF">M0R89_18320</name>
</gene>
<protein>
    <submittedName>
        <fullName evidence="1">Uncharacterized protein</fullName>
    </submittedName>
</protein>
<reference evidence="1 2" key="1">
    <citation type="submission" date="2022-04" db="EMBL/GenBank/DDBJ databases">
        <title>Diverse halophilic archaea isolated from saline environments.</title>
        <authorList>
            <person name="Cui H.-L."/>
        </authorList>
    </citation>
    <scope>NUCLEOTIDE SEQUENCE [LARGE SCALE GENOMIC DNA]</scope>
    <source>
        <strain evidence="1 2">XZYJT49</strain>
        <plasmid evidence="1 2">unnamed1</plasmid>
    </source>
</reference>
<name>A0A8U0HZP1_9EURY</name>
<dbReference type="KEGG" id="halx:M0R89_18320"/>
<dbReference type="Proteomes" id="UP000830729">
    <property type="component" value="Plasmid unnamed1"/>
</dbReference>
<dbReference type="AlphaFoldDB" id="A0A8U0HZP1"/>
<proteinExistence type="predicted"/>
<evidence type="ECO:0000313" key="2">
    <source>
        <dbReference type="Proteomes" id="UP000830729"/>
    </source>
</evidence>
<accession>A0A8U0HZP1</accession>
<keyword evidence="1" id="KW-0614">Plasmid</keyword>
<organism evidence="1 2">
    <name type="scientific">Halorussus limi</name>
    <dbReference type="NCBI Taxonomy" id="2938695"/>
    <lineage>
        <taxon>Archaea</taxon>
        <taxon>Methanobacteriati</taxon>
        <taxon>Methanobacteriota</taxon>
        <taxon>Stenosarchaea group</taxon>
        <taxon>Halobacteria</taxon>
        <taxon>Halobacteriales</taxon>
        <taxon>Haladaptataceae</taxon>
        <taxon>Halorussus</taxon>
    </lineage>
</organism>